<feature type="compositionally biased region" description="Low complexity" evidence="8">
    <location>
        <begin position="60"/>
        <end position="69"/>
    </location>
</feature>
<evidence type="ECO:0000256" key="3">
    <source>
        <dbReference type="ARBA" id="ARBA00022448"/>
    </source>
</evidence>
<evidence type="ECO:0000256" key="2">
    <source>
        <dbReference type="ARBA" id="ARBA00007613"/>
    </source>
</evidence>
<keyword evidence="3" id="KW-0813">Transport</keyword>
<keyword evidence="4" id="KW-1134">Transmembrane beta strand</keyword>
<feature type="chain" id="PRO_5045328856" evidence="9">
    <location>
        <begin position="27"/>
        <end position="589"/>
    </location>
</feature>
<dbReference type="InterPro" id="IPR003423">
    <property type="entry name" value="OMP_efflux"/>
</dbReference>
<evidence type="ECO:0000256" key="9">
    <source>
        <dbReference type="SAM" id="SignalP"/>
    </source>
</evidence>
<keyword evidence="9" id="KW-0732">Signal</keyword>
<dbReference type="Gene3D" id="1.20.1600.10">
    <property type="entry name" value="Outer membrane efflux proteins (OEP)"/>
    <property type="match status" value="1"/>
</dbReference>
<evidence type="ECO:0000256" key="8">
    <source>
        <dbReference type="SAM" id="MobiDB-lite"/>
    </source>
</evidence>
<gene>
    <name evidence="10" type="ORF">POM99_08795</name>
</gene>
<evidence type="ECO:0000256" key="5">
    <source>
        <dbReference type="ARBA" id="ARBA00022692"/>
    </source>
</evidence>
<accession>A0ABT6CH94</accession>
<evidence type="ECO:0000256" key="6">
    <source>
        <dbReference type="ARBA" id="ARBA00023136"/>
    </source>
</evidence>
<protein>
    <submittedName>
        <fullName evidence="10">TolC family protein</fullName>
    </submittedName>
</protein>
<reference evidence="10 11" key="1">
    <citation type="submission" date="2023-03" db="EMBL/GenBank/DDBJ databases">
        <title>Novosphingobium cyanobacteriorum sp. nov., isolated from a eutrophic reservoir during the Microcystis bloom period.</title>
        <authorList>
            <person name="Kang M."/>
            <person name="Le V."/>
            <person name="Ko S.-R."/>
            <person name="Lee S.-A."/>
            <person name="Ahn C.-Y."/>
        </authorList>
    </citation>
    <scope>NUCLEOTIDE SEQUENCE [LARGE SCALE GENOMIC DNA]</scope>
    <source>
        <strain evidence="10 11">HBC54</strain>
    </source>
</reference>
<keyword evidence="11" id="KW-1185">Reference proteome</keyword>
<feature type="region of interest" description="Disordered" evidence="8">
    <location>
        <begin position="46"/>
        <end position="69"/>
    </location>
</feature>
<sequence>MRRVSLPQLFSAAAPLALLVAGPLAAADGPGTMGPVDDAAPEAAYSADAADAGGDGGSAGSSDGSSSYAADAEEHRMAMMADLPPETPADIAQLAQGGAPVTALTDALRLAYWTSPAVLAQRSAVKSTDYSVTQARANFGPKLDYQLTDAYQRDSLEPQRCAPGTPSIFCPAPGTRSTERKGFSTSASAVLTQPLFTFGRNFAAERFSIAQRNFQAQVLRSTETQALFEAISSYVGLLRDRAAVAIASDNLEILATQQSDTQSRFKVREVTATDVQQVITRAELARAQLFAAQRDAASSEAAFAQKVGAPAGTLAAPNPLDLPVRTLEEAYAYAEANSPVLQAAHYRELVSRAAMVQAKADLMPRVDFQGTALYGSQSPYNNASRIKEQRGEVIISGPIYESGLRQAKVSEAKAANDADWRLLDGAVRDNRAALAAAWNDWKAQEAATERLALSVESAQSALDGARLQQRAGLITTLDVLELARDLLNVRSSYNNSIASAYISQARVLALMGALEPRWLLPDDPRYNPQVHFDKVKNKGQIPLFTPLMRALDGLSVGPADRRALRDPGTQVETPAVKPSVSAEVVAKTQ</sequence>
<feature type="signal peptide" evidence="9">
    <location>
        <begin position="1"/>
        <end position="26"/>
    </location>
</feature>
<proteinExistence type="inferred from homology"/>
<evidence type="ECO:0000256" key="4">
    <source>
        <dbReference type="ARBA" id="ARBA00022452"/>
    </source>
</evidence>
<evidence type="ECO:0000313" key="11">
    <source>
        <dbReference type="Proteomes" id="UP001222770"/>
    </source>
</evidence>
<comment type="similarity">
    <text evidence="2">Belongs to the outer membrane factor (OMF) (TC 1.B.17) family.</text>
</comment>
<dbReference type="RefSeq" id="WP_277276849.1">
    <property type="nucleotide sequence ID" value="NZ_JAROCY010000007.1"/>
</dbReference>
<dbReference type="EMBL" id="JAROCY010000007">
    <property type="protein sequence ID" value="MDF8333295.1"/>
    <property type="molecule type" value="Genomic_DNA"/>
</dbReference>
<comment type="caution">
    <text evidence="10">The sequence shown here is derived from an EMBL/GenBank/DDBJ whole genome shotgun (WGS) entry which is preliminary data.</text>
</comment>
<keyword evidence="5" id="KW-0812">Transmembrane</keyword>
<evidence type="ECO:0000256" key="1">
    <source>
        <dbReference type="ARBA" id="ARBA00004442"/>
    </source>
</evidence>
<keyword evidence="6" id="KW-0472">Membrane</keyword>
<dbReference type="Pfam" id="PF02321">
    <property type="entry name" value="OEP"/>
    <property type="match status" value="2"/>
</dbReference>
<evidence type="ECO:0000313" key="10">
    <source>
        <dbReference type="EMBL" id="MDF8333295.1"/>
    </source>
</evidence>
<keyword evidence="7" id="KW-0998">Cell outer membrane</keyword>
<name>A0ABT6CH94_9SPHN</name>
<dbReference type="SUPFAM" id="SSF56954">
    <property type="entry name" value="Outer membrane efflux proteins (OEP)"/>
    <property type="match status" value="1"/>
</dbReference>
<dbReference type="Proteomes" id="UP001222770">
    <property type="component" value="Unassembled WGS sequence"/>
</dbReference>
<dbReference type="PANTHER" id="PTHR30026:SF20">
    <property type="entry name" value="OUTER MEMBRANE PROTEIN TOLC"/>
    <property type="match status" value="1"/>
</dbReference>
<feature type="region of interest" description="Disordered" evidence="8">
    <location>
        <begin position="564"/>
        <end position="589"/>
    </location>
</feature>
<dbReference type="PANTHER" id="PTHR30026">
    <property type="entry name" value="OUTER MEMBRANE PROTEIN TOLC"/>
    <property type="match status" value="1"/>
</dbReference>
<dbReference type="InterPro" id="IPR051906">
    <property type="entry name" value="TolC-like"/>
</dbReference>
<evidence type="ECO:0000256" key="7">
    <source>
        <dbReference type="ARBA" id="ARBA00023237"/>
    </source>
</evidence>
<comment type="subcellular location">
    <subcellularLocation>
        <location evidence="1">Cell outer membrane</location>
    </subcellularLocation>
</comment>
<organism evidence="10 11">
    <name type="scientific">Novosphingobium cyanobacteriorum</name>
    <dbReference type="NCBI Taxonomy" id="3024215"/>
    <lineage>
        <taxon>Bacteria</taxon>
        <taxon>Pseudomonadati</taxon>
        <taxon>Pseudomonadota</taxon>
        <taxon>Alphaproteobacteria</taxon>
        <taxon>Sphingomonadales</taxon>
        <taxon>Sphingomonadaceae</taxon>
        <taxon>Novosphingobium</taxon>
    </lineage>
</organism>